<comment type="caution">
    <text evidence="3">The sequence shown here is derived from an EMBL/GenBank/DDBJ whole genome shotgun (WGS) entry which is preliminary data.</text>
</comment>
<evidence type="ECO:0000313" key="3">
    <source>
        <dbReference type="EMBL" id="KAK3304888.1"/>
    </source>
</evidence>
<reference evidence="3" key="1">
    <citation type="journal article" date="2023" name="Mol. Phylogenet. Evol.">
        <title>Genome-scale phylogeny and comparative genomics of the fungal order Sordariales.</title>
        <authorList>
            <person name="Hensen N."/>
            <person name="Bonometti L."/>
            <person name="Westerberg I."/>
            <person name="Brannstrom I.O."/>
            <person name="Guillou S."/>
            <person name="Cros-Aarteil S."/>
            <person name="Calhoun S."/>
            <person name="Haridas S."/>
            <person name="Kuo A."/>
            <person name="Mondo S."/>
            <person name="Pangilinan J."/>
            <person name="Riley R."/>
            <person name="LaButti K."/>
            <person name="Andreopoulos B."/>
            <person name="Lipzen A."/>
            <person name="Chen C."/>
            <person name="Yan M."/>
            <person name="Daum C."/>
            <person name="Ng V."/>
            <person name="Clum A."/>
            <person name="Steindorff A."/>
            <person name="Ohm R.A."/>
            <person name="Martin F."/>
            <person name="Silar P."/>
            <person name="Natvig D.O."/>
            <person name="Lalanne C."/>
            <person name="Gautier V."/>
            <person name="Ament-Velasquez S.L."/>
            <person name="Kruys A."/>
            <person name="Hutchinson M.I."/>
            <person name="Powell A.J."/>
            <person name="Barry K."/>
            <person name="Miller A.N."/>
            <person name="Grigoriev I.V."/>
            <person name="Debuchy R."/>
            <person name="Gladieux P."/>
            <person name="Hiltunen Thoren M."/>
            <person name="Johannesson H."/>
        </authorList>
    </citation>
    <scope>NUCLEOTIDE SEQUENCE</scope>
    <source>
        <strain evidence="3">CBS 333.67</strain>
    </source>
</reference>
<dbReference type="GeneID" id="87888484"/>
<keyword evidence="3" id="KW-0418">Kinase</keyword>
<dbReference type="Proteomes" id="UP001273166">
    <property type="component" value="Unassembled WGS sequence"/>
</dbReference>
<feature type="region of interest" description="Disordered" evidence="1">
    <location>
        <begin position="1"/>
        <end position="62"/>
    </location>
</feature>
<keyword evidence="3" id="KW-0808">Transferase</keyword>
<accession>A0AAJ0GRM5</accession>
<dbReference type="GO" id="GO:0004672">
    <property type="term" value="F:protein kinase activity"/>
    <property type="evidence" value="ECO:0007669"/>
    <property type="project" value="InterPro"/>
</dbReference>
<reference evidence="3" key="2">
    <citation type="submission" date="2023-06" db="EMBL/GenBank/DDBJ databases">
        <authorList>
            <consortium name="Lawrence Berkeley National Laboratory"/>
            <person name="Mondo S.J."/>
            <person name="Hensen N."/>
            <person name="Bonometti L."/>
            <person name="Westerberg I."/>
            <person name="Brannstrom I.O."/>
            <person name="Guillou S."/>
            <person name="Cros-Aarteil S."/>
            <person name="Calhoun S."/>
            <person name="Haridas S."/>
            <person name="Kuo A."/>
            <person name="Pangilinan J."/>
            <person name="Riley R."/>
            <person name="Labutti K."/>
            <person name="Andreopoulos B."/>
            <person name="Lipzen A."/>
            <person name="Chen C."/>
            <person name="Yanf M."/>
            <person name="Daum C."/>
            <person name="Ng V."/>
            <person name="Clum A."/>
            <person name="Steindorff A."/>
            <person name="Ohm R."/>
            <person name="Martin F."/>
            <person name="Silar P."/>
            <person name="Natvig D."/>
            <person name="Lalanne C."/>
            <person name="Gautier V."/>
            <person name="Ament-Velasquez S.L."/>
            <person name="Kruys A."/>
            <person name="Hutchinson M.I."/>
            <person name="Powell A.J."/>
            <person name="Barry K."/>
            <person name="Miller A.N."/>
            <person name="Grigoriev I.V."/>
            <person name="Debuchy R."/>
            <person name="Gladieux P."/>
            <person name="Thoren M.H."/>
            <person name="Johannesson H."/>
        </authorList>
    </citation>
    <scope>NUCLEOTIDE SEQUENCE</scope>
    <source>
        <strain evidence="3">CBS 333.67</strain>
    </source>
</reference>
<sequence length="302" mass="33613">MKFKPQHPPPPPPPRLHSSASLPPPRFPSSRHTNPSPMSRPPLLEDLPENEPWPPVPPDADFGTLDVETPELAVTANSMIYRLKGQPSKIFKLHGEFREYQLQKAAGDCAIPVHGKVTSKPKIGNGKLQFYGFIMDLATPISTPGTVAPSQRRTIMHQMIRIVERLHSKRIIHGDVKLENMLLDHHGQVRLCDLGEGRYIAEDERLWNGSSTKHFESPNRLQRARQTGRDPPPPTIEDDMYGLGLSIWQLHTGGIPHGDIAGDTLELEGRQEKRQTVSVAAVQDPEACEIITSLLRRGGAQV</sequence>
<feature type="compositionally biased region" description="Pro residues" evidence="1">
    <location>
        <begin position="1"/>
        <end position="15"/>
    </location>
</feature>
<evidence type="ECO:0000256" key="1">
    <source>
        <dbReference type="SAM" id="MobiDB-lite"/>
    </source>
</evidence>
<evidence type="ECO:0000313" key="4">
    <source>
        <dbReference type="Proteomes" id="UP001273166"/>
    </source>
</evidence>
<dbReference type="PROSITE" id="PS00108">
    <property type="entry name" value="PROTEIN_KINASE_ST"/>
    <property type="match status" value="1"/>
</dbReference>
<proteinExistence type="predicted"/>
<dbReference type="SMART" id="SM00220">
    <property type="entry name" value="S_TKc"/>
    <property type="match status" value="1"/>
</dbReference>
<dbReference type="SUPFAM" id="SSF56112">
    <property type="entry name" value="Protein kinase-like (PK-like)"/>
    <property type="match status" value="1"/>
</dbReference>
<dbReference type="InterPro" id="IPR008271">
    <property type="entry name" value="Ser/Thr_kinase_AS"/>
</dbReference>
<dbReference type="Gene3D" id="1.10.510.10">
    <property type="entry name" value="Transferase(Phosphotransferase) domain 1"/>
    <property type="match status" value="1"/>
</dbReference>
<dbReference type="InterPro" id="IPR000719">
    <property type="entry name" value="Prot_kinase_dom"/>
</dbReference>
<protein>
    <submittedName>
        <fullName evidence="3">Kinase-like domain-containing protein</fullName>
    </submittedName>
</protein>
<dbReference type="InterPro" id="IPR011009">
    <property type="entry name" value="Kinase-like_dom_sf"/>
</dbReference>
<feature type="domain" description="Protein kinase" evidence="2">
    <location>
        <begin position="1"/>
        <end position="302"/>
    </location>
</feature>
<dbReference type="Pfam" id="PF00069">
    <property type="entry name" value="Pkinase"/>
    <property type="match status" value="1"/>
</dbReference>
<gene>
    <name evidence="3" type="ORF">B0T15DRAFT_537934</name>
</gene>
<dbReference type="PANTHER" id="PTHR24362">
    <property type="entry name" value="SERINE/THREONINE-PROTEIN KINASE NEK"/>
    <property type="match status" value="1"/>
</dbReference>
<keyword evidence="4" id="KW-1185">Reference proteome</keyword>
<dbReference type="PROSITE" id="PS50011">
    <property type="entry name" value="PROTEIN_KINASE_DOM"/>
    <property type="match status" value="1"/>
</dbReference>
<dbReference type="AlphaFoldDB" id="A0AAJ0GRM5"/>
<evidence type="ECO:0000259" key="2">
    <source>
        <dbReference type="PROSITE" id="PS50011"/>
    </source>
</evidence>
<dbReference type="EMBL" id="JAUDZG010000005">
    <property type="protein sequence ID" value="KAK3304888.1"/>
    <property type="molecule type" value="Genomic_DNA"/>
</dbReference>
<feature type="region of interest" description="Disordered" evidence="1">
    <location>
        <begin position="211"/>
        <end position="235"/>
    </location>
</feature>
<dbReference type="PANTHER" id="PTHR24362:SF309">
    <property type="entry name" value="PROTEIN KINASE DOMAIN-CONTAINING PROTEIN"/>
    <property type="match status" value="1"/>
</dbReference>
<dbReference type="GO" id="GO:0005524">
    <property type="term" value="F:ATP binding"/>
    <property type="evidence" value="ECO:0007669"/>
    <property type="project" value="InterPro"/>
</dbReference>
<name>A0AAJ0GRM5_9PEZI</name>
<dbReference type="RefSeq" id="XP_062720668.1">
    <property type="nucleotide sequence ID" value="XM_062869655.1"/>
</dbReference>
<organism evidence="3 4">
    <name type="scientific">Chaetomium strumarium</name>
    <dbReference type="NCBI Taxonomy" id="1170767"/>
    <lineage>
        <taxon>Eukaryota</taxon>
        <taxon>Fungi</taxon>
        <taxon>Dikarya</taxon>
        <taxon>Ascomycota</taxon>
        <taxon>Pezizomycotina</taxon>
        <taxon>Sordariomycetes</taxon>
        <taxon>Sordariomycetidae</taxon>
        <taxon>Sordariales</taxon>
        <taxon>Chaetomiaceae</taxon>
        <taxon>Chaetomium</taxon>
    </lineage>
</organism>